<dbReference type="HAMAP" id="MF_00187">
    <property type="entry name" value="FdhD"/>
    <property type="match status" value="1"/>
</dbReference>
<evidence type="ECO:0000256" key="1">
    <source>
        <dbReference type="ARBA" id="ARBA00022490"/>
    </source>
</evidence>
<protein>
    <recommendedName>
        <fullName evidence="4">Formate dehydrogenase family accessory protein FdhD</fullName>
    </recommendedName>
</protein>
<dbReference type="PANTHER" id="PTHR30592:SF1">
    <property type="entry name" value="SULFUR CARRIER PROTEIN FDHD"/>
    <property type="match status" value="1"/>
</dbReference>
<dbReference type="Gene3D" id="3.40.140.10">
    <property type="entry name" value="Cytidine Deaminase, domain 2"/>
    <property type="match status" value="1"/>
</dbReference>
<proteinExistence type="inferred from homology"/>
<keyword evidence="1" id="KW-0963">Cytoplasm</keyword>
<feature type="non-terminal residue" evidence="3">
    <location>
        <position position="255"/>
    </location>
</feature>
<evidence type="ECO:0000313" key="3">
    <source>
        <dbReference type="EMBL" id="GAH34855.1"/>
    </source>
</evidence>
<dbReference type="InterPro" id="IPR016193">
    <property type="entry name" value="Cytidine_deaminase-like"/>
</dbReference>
<sequence length="255" mass="27906">MDNIEKLPILRITEEGKKDTEGIVTTEFPLTIVLNNRELVMLLCSPTKPDYLAIGFLFSEGLLKSKDEIKKITVDGHGGVVRVETTEEKGVVDKPLLKPLIASGGGRGISYCRATDALGLAKVESQIRVSPHEVFALVKEFVKRSRVFKATGGVHSAALCDTQNILVFSEDIGRHNAIDKIFGECILKDIPTDEHLIITSGRVSSEILLKVARRNIAILISKSAPTNLGVRLADDLGITLIGFVRGERMNVYTNK</sequence>
<dbReference type="SUPFAM" id="SSF53927">
    <property type="entry name" value="Cytidine deaminase-like"/>
    <property type="match status" value="1"/>
</dbReference>
<keyword evidence="2" id="KW-0501">Molybdenum cofactor biosynthesis</keyword>
<organism evidence="3">
    <name type="scientific">marine sediment metagenome</name>
    <dbReference type="NCBI Taxonomy" id="412755"/>
    <lineage>
        <taxon>unclassified sequences</taxon>
        <taxon>metagenomes</taxon>
        <taxon>ecological metagenomes</taxon>
    </lineage>
</organism>
<dbReference type="PIRSF" id="PIRSF015626">
    <property type="entry name" value="FdhD"/>
    <property type="match status" value="1"/>
</dbReference>
<name>X1FQN8_9ZZZZ</name>
<evidence type="ECO:0008006" key="4">
    <source>
        <dbReference type="Google" id="ProtNLM"/>
    </source>
</evidence>
<evidence type="ECO:0000256" key="2">
    <source>
        <dbReference type="ARBA" id="ARBA00023150"/>
    </source>
</evidence>
<dbReference type="EMBL" id="BARU01007963">
    <property type="protein sequence ID" value="GAH34855.1"/>
    <property type="molecule type" value="Genomic_DNA"/>
</dbReference>
<dbReference type="GO" id="GO:0006777">
    <property type="term" value="P:Mo-molybdopterin cofactor biosynthetic process"/>
    <property type="evidence" value="ECO:0007669"/>
    <property type="project" value="UniProtKB-KW"/>
</dbReference>
<dbReference type="PANTHER" id="PTHR30592">
    <property type="entry name" value="FORMATE DEHYDROGENASE"/>
    <property type="match status" value="1"/>
</dbReference>
<dbReference type="GO" id="GO:0016783">
    <property type="term" value="F:sulfurtransferase activity"/>
    <property type="evidence" value="ECO:0007669"/>
    <property type="project" value="InterPro"/>
</dbReference>
<comment type="caution">
    <text evidence="3">The sequence shown here is derived from an EMBL/GenBank/DDBJ whole genome shotgun (WGS) entry which is preliminary data.</text>
</comment>
<dbReference type="InterPro" id="IPR003786">
    <property type="entry name" value="FdhD"/>
</dbReference>
<dbReference type="NCBIfam" id="TIGR00129">
    <property type="entry name" value="fdhD_narQ"/>
    <property type="match status" value="1"/>
</dbReference>
<dbReference type="AlphaFoldDB" id="X1FQN8"/>
<gene>
    <name evidence="3" type="ORF">S03H2_15643</name>
</gene>
<dbReference type="Gene3D" id="3.10.20.10">
    <property type="match status" value="1"/>
</dbReference>
<reference evidence="3" key="1">
    <citation type="journal article" date="2014" name="Front. Microbiol.">
        <title>High frequency of phylogenetically diverse reductive dehalogenase-homologous genes in deep subseafloor sedimentary metagenomes.</title>
        <authorList>
            <person name="Kawai M."/>
            <person name="Futagami T."/>
            <person name="Toyoda A."/>
            <person name="Takaki Y."/>
            <person name="Nishi S."/>
            <person name="Hori S."/>
            <person name="Arai W."/>
            <person name="Tsubouchi T."/>
            <person name="Morono Y."/>
            <person name="Uchiyama I."/>
            <person name="Ito T."/>
            <person name="Fujiyama A."/>
            <person name="Inagaki F."/>
            <person name="Takami H."/>
        </authorList>
    </citation>
    <scope>NUCLEOTIDE SEQUENCE</scope>
    <source>
        <strain evidence="3">Expedition CK06-06</strain>
    </source>
</reference>
<accession>X1FQN8</accession>
<dbReference type="Pfam" id="PF02634">
    <property type="entry name" value="FdhD-NarQ"/>
    <property type="match status" value="1"/>
</dbReference>